<keyword evidence="5 8" id="KW-0378">Hydrolase</keyword>
<accession>A0AAV9X8P8</accession>
<keyword evidence="7" id="KW-0325">Glycoprotein</keyword>
<proteinExistence type="inferred from homology"/>
<dbReference type="GO" id="GO:0016787">
    <property type="term" value="F:hydrolase activity"/>
    <property type="evidence" value="ECO:0007669"/>
    <property type="project" value="UniProtKB-KW"/>
</dbReference>
<dbReference type="PANTHER" id="PTHR11559">
    <property type="entry name" value="CARBOXYLESTERASE"/>
    <property type="match status" value="1"/>
</dbReference>
<dbReference type="GO" id="GO:0006629">
    <property type="term" value="P:lipid metabolic process"/>
    <property type="evidence" value="ECO:0007669"/>
    <property type="project" value="UniProtKB-KW"/>
</dbReference>
<dbReference type="Pfam" id="PF00135">
    <property type="entry name" value="COesterase"/>
    <property type="match status" value="1"/>
</dbReference>
<feature type="signal peptide" evidence="8">
    <location>
        <begin position="1"/>
        <end position="16"/>
    </location>
</feature>
<dbReference type="InterPro" id="IPR002018">
    <property type="entry name" value="CarbesteraseB"/>
</dbReference>
<dbReference type="Proteomes" id="UP001365542">
    <property type="component" value="Unassembled WGS sequence"/>
</dbReference>
<comment type="caution">
    <text evidence="10">The sequence shown here is derived from an EMBL/GenBank/DDBJ whole genome shotgun (WGS) entry which is preliminary data.</text>
</comment>
<organism evidence="10 11">
    <name type="scientific">Orbilia ellipsospora</name>
    <dbReference type="NCBI Taxonomy" id="2528407"/>
    <lineage>
        <taxon>Eukaryota</taxon>
        <taxon>Fungi</taxon>
        <taxon>Dikarya</taxon>
        <taxon>Ascomycota</taxon>
        <taxon>Pezizomycotina</taxon>
        <taxon>Orbiliomycetes</taxon>
        <taxon>Orbiliales</taxon>
        <taxon>Orbiliaceae</taxon>
        <taxon>Orbilia</taxon>
    </lineage>
</organism>
<evidence type="ECO:0000256" key="3">
    <source>
        <dbReference type="ARBA" id="ARBA00022525"/>
    </source>
</evidence>
<dbReference type="GO" id="GO:0005576">
    <property type="term" value="C:extracellular region"/>
    <property type="evidence" value="ECO:0007669"/>
    <property type="project" value="UniProtKB-SubCell"/>
</dbReference>
<feature type="domain" description="Carboxylesterase type B" evidence="9">
    <location>
        <begin position="48"/>
        <end position="537"/>
    </location>
</feature>
<protein>
    <recommendedName>
        <fullName evidence="8">Carboxylic ester hydrolase</fullName>
        <ecNumber evidence="8">3.1.1.-</ecNumber>
    </recommendedName>
</protein>
<evidence type="ECO:0000259" key="9">
    <source>
        <dbReference type="Pfam" id="PF00135"/>
    </source>
</evidence>
<comment type="subcellular location">
    <subcellularLocation>
        <location evidence="1">Secreted</location>
    </subcellularLocation>
</comment>
<dbReference type="PROSITE" id="PS00122">
    <property type="entry name" value="CARBOXYLESTERASE_B_1"/>
    <property type="match status" value="1"/>
</dbReference>
<evidence type="ECO:0000256" key="8">
    <source>
        <dbReference type="RuleBase" id="RU361235"/>
    </source>
</evidence>
<reference evidence="10 11" key="1">
    <citation type="submission" date="2019-10" db="EMBL/GenBank/DDBJ databases">
        <authorList>
            <person name="Palmer J.M."/>
        </authorList>
    </citation>
    <scope>NUCLEOTIDE SEQUENCE [LARGE SCALE GENOMIC DNA]</scope>
    <source>
        <strain evidence="10 11">TWF694</strain>
    </source>
</reference>
<keyword evidence="4 8" id="KW-0732">Signal</keyword>
<keyword evidence="3" id="KW-0964">Secreted</keyword>
<dbReference type="EMBL" id="JAVHJO010000008">
    <property type="protein sequence ID" value="KAK6538065.1"/>
    <property type="molecule type" value="Genomic_DNA"/>
</dbReference>
<dbReference type="InterPro" id="IPR050309">
    <property type="entry name" value="Type-B_Carboxylest/Lipase"/>
</dbReference>
<dbReference type="Gene3D" id="3.40.50.1820">
    <property type="entry name" value="alpha/beta hydrolase"/>
    <property type="match status" value="1"/>
</dbReference>
<dbReference type="InterPro" id="IPR029058">
    <property type="entry name" value="AB_hydrolase_fold"/>
</dbReference>
<evidence type="ECO:0000256" key="2">
    <source>
        <dbReference type="ARBA" id="ARBA00005964"/>
    </source>
</evidence>
<keyword evidence="6" id="KW-0443">Lipid metabolism</keyword>
<sequence length="566" mass="60836">MKVLFIVSCVLNLGLAAPAVKEPLYDRAVAPTVTISSPQATVIGVAGSVETFAGIPFAQPPVGSLRLKPPQPITAPMGTVKATQNGQACPQFIVNTNLNSAIPAAEVGLLLDTPLFQTVLDAGEDCLVLNIYRPSGTKSTAKLPVLFWIFGGGFELGWNGMYDGNGWVSGSVSRKQPIIMVTVNYRVGGFGFMPGAEILKDGSANLGHLDQRLGLQWVADNIAAFGGDPTKVTIWGESAGAISVFNQMALYDGDNTYKGKPLFRGAIMNSGSLVPADPVDCAKGQKVYDTVVATAGCSSAADTLACLRALPYEQFLDAANSVPALLSYSSVALSYLPRPDGKVLTQSPELLALSGKYAKVPFIIGDQEDEGTIFALFQSSINSISGVVNYLKSYFFNSATTAQIQDLVNTYPDIITDGSPFRTLGLNNWYPEYMRLAAILGDLTFTLTRRVFLNIANTVNPTVPSWSYLSSYDYGTPILGTFHGSDILQVFFGVLPNYASSAFQSYYLNFVNNLNPNTGTSVSNWPRWSSNKQLLNMYALYSTTINDDFRSDTCAYIQANIAALHI</sequence>
<gene>
    <name evidence="10" type="ORF">TWF694_010953</name>
</gene>
<dbReference type="SUPFAM" id="SSF53474">
    <property type="entry name" value="alpha/beta-Hydrolases"/>
    <property type="match status" value="1"/>
</dbReference>
<dbReference type="FunFam" id="3.40.50.1820:FF:000213">
    <property type="entry name" value="Carboxylic ester hydrolase"/>
    <property type="match status" value="1"/>
</dbReference>
<evidence type="ECO:0000256" key="7">
    <source>
        <dbReference type="ARBA" id="ARBA00023180"/>
    </source>
</evidence>
<comment type="similarity">
    <text evidence="2 8">Belongs to the type-B carboxylesterase/lipase family.</text>
</comment>
<dbReference type="EC" id="3.1.1.-" evidence="8"/>
<dbReference type="InterPro" id="IPR019826">
    <property type="entry name" value="Carboxylesterase_B_AS"/>
</dbReference>
<evidence type="ECO:0000313" key="11">
    <source>
        <dbReference type="Proteomes" id="UP001365542"/>
    </source>
</evidence>
<name>A0AAV9X8P8_9PEZI</name>
<evidence type="ECO:0000313" key="10">
    <source>
        <dbReference type="EMBL" id="KAK6538065.1"/>
    </source>
</evidence>
<dbReference type="AlphaFoldDB" id="A0AAV9X8P8"/>
<evidence type="ECO:0000256" key="5">
    <source>
        <dbReference type="ARBA" id="ARBA00022801"/>
    </source>
</evidence>
<keyword evidence="11" id="KW-1185">Reference proteome</keyword>
<evidence type="ECO:0000256" key="4">
    <source>
        <dbReference type="ARBA" id="ARBA00022729"/>
    </source>
</evidence>
<evidence type="ECO:0000256" key="6">
    <source>
        <dbReference type="ARBA" id="ARBA00023098"/>
    </source>
</evidence>
<feature type="chain" id="PRO_5043102051" description="Carboxylic ester hydrolase" evidence="8">
    <location>
        <begin position="17"/>
        <end position="566"/>
    </location>
</feature>
<evidence type="ECO:0000256" key="1">
    <source>
        <dbReference type="ARBA" id="ARBA00004613"/>
    </source>
</evidence>